<keyword evidence="1 6" id="KW-0489">Methyltransferase</keyword>
<dbReference type="STRING" id="1505725.GA0061074_12017"/>
<keyword evidence="2" id="KW-0808">Transferase</keyword>
<evidence type="ECO:0000256" key="4">
    <source>
        <dbReference type="RuleBase" id="RU362026"/>
    </source>
</evidence>
<dbReference type="GO" id="GO:0009307">
    <property type="term" value="P:DNA restriction-modification system"/>
    <property type="evidence" value="ECO:0007669"/>
    <property type="project" value="UniProtKB-KW"/>
</dbReference>
<sequence length="262" mass="29894">MKLINGETLTEMSKLPDASVDMILADLPYGTTANEWDVLIPFDKLWGQYNRIIKEHGAIVLFGQGLFANHLISSNEKMYRYKWIWKKARAVGFLNAKRMPLRTVEEILVFYKKLPTYNPQMRQGKPYKSVTKPRLARNYRATKKTVVTDNKGERYPIDVLEYEQPSVHGKGVHPTEKPVNLLSYLIKTYTKPGDLVLDNTMGSGSTGVAAKLTNRNFIGIELNKKFYDIAVDRIHGQKNISYFEYANILKIFRSIIVAIGGS</sequence>
<dbReference type="AlphaFoldDB" id="A0A1C4C2W5"/>
<dbReference type="RefSeq" id="WP_240005878.1">
    <property type="nucleotide sequence ID" value="NZ_BJEE01000011.1"/>
</dbReference>
<keyword evidence="3" id="KW-0680">Restriction system</keyword>
<reference evidence="7" key="1">
    <citation type="submission" date="2016-08" db="EMBL/GenBank/DDBJ databases">
        <authorList>
            <person name="Varghese N."/>
            <person name="Submissions Spin"/>
        </authorList>
    </citation>
    <scope>NUCLEOTIDE SEQUENCE [LARGE SCALE GENOMIC DNA]</scope>
    <source>
        <strain evidence="7">R-53094</strain>
    </source>
</reference>
<feature type="domain" description="DNA methylase N-4/N-6" evidence="5">
    <location>
        <begin position="20"/>
        <end position="231"/>
    </location>
</feature>
<dbReference type="GO" id="GO:0003677">
    <property type="term" value="F:DNA binding"/>
    <property type="evidence" value="ECO:0007669"/>
    <property type="project" value="InterPro"/>
</dbReference>
<dbReference type="Proteomes" id="UP000199268">
    <property type="component" value="Unassembled WGS sequence"/>
</dbReference>
<dbReference type="SUPFAM" id="SSF53335">
    <property type="entry name" value="S-adenosyl-L-methionine-dependent methyltransferases"/>
    <property type="match status" value="1"/>
</dbReference>
<dbReference type="InterPro" id="IPR001091">
    <property type="entry name" value="RM_Methyltransferase"/>
</dbReference>
<dbReference type="Pfam" id="PF01555">
    <property type="entry name" value="N6_N4_Mtase"/>
    <property type="match status" value="1"/>
</dbReference>
<dbReference type="EC" id="2.1.1.-" evidence="4"/>
<dbReference type="GO" id="GO:0032259">
    <property type="term" value="P:methylation"/>
    <property type="evidence" value="ECO:0007669"/>
    <property type="project" value="UniProtKB-KW"/>
</dbReference>
<evidence type="ECO:0000259" key="5">
    <source>
        <dbReference type="Pfam" id="PF01555"/>
    </source>
</evidence>
<accession>A0A1C4C2W5</accession>
<name>A0A1C4C2W5_9LACO</name>
<comment type="similarity">
    <text evidence="4">Belongs to the N(4)/N(6)-methyltransferase family.</text>
</comment>
<proteinExistence type="inferred from homology"/>
<dbReference type="PRINTS" id="PR00508">
    <property type="entry name" value="S21N4MTFRASE"/>
</dbReference>
<dbReference type="Gene3D" id="3.40.50.150">
    <property type="entry name" value="Vaccinia Virus protein VP39"/>
    <property type="match status" value="1"/>
</dbReference>
<evidence type="ECO:0000256" key="3">
    <source>
        <dbReference type="ARBA" id="ARBA00022747"/>
    </source>
</evidence>
<evidence type="ECO:0000313" key="6">
    <source>
        <dbReference type="EMBL" id="SCC13449.1"/>
    </source>
</evidence>
<organism evidence="6 7">
    <name type="scientific">Weissella bombi</name>
    <dbReference type="NCBI Taxonomy" id="1505725"/>
    <lineage>
        <taxon>Bacteria</taxon>
        <taxon>Bacillati</taxon>
        <taxon>Bacillota</taxon>
        <taxon>Bacilli</taxon>
        <taxon>Lactobacillales</taxon>
        <taxon>Lactobacillaceae</taxon>
        <taxon>Weissella</taxon>
    </lineage>
</organism>
<dbReference type="InterPro" id="IPR029063">
    <property type="entry name" value="SAM-dependent_MTases_sf"/>
</dbReference>
<dbReference type="InterPro" id="IPR002941">
    <property type="entry name" value="DNA_methylase_N4/N6"/>
</dbReference>
<evidence type="ECO:0000313" key="7">
    <source>
        <dbReference type="Proteomes" id="UP000199268"/>
    </source>
</evidence>
<evidence type="ECO:0000256" key="1">
    <source>
        <dbReference type="ARBA" id="ARBA00022603"/>
    </source>
</evidence>
<evidence type="ECO:0000256" key="2">
    <source>
        <dbReference type="ARBA" id="ARBA00022679"/>
    </source>
</evidence>
<protein>
    <recommendedName>
        <fullName evidence="4">Methyltransferase</fullName>
        <ecNumber evidence="4">2.1.1.-</ecNumber>
    </recommendedName>
</protein>
<dbReference type="GO" id="GO:0008170">
    <property type="term" value="F:N-methyltransferase activity"/>
    <property type="evidence" value="ECO:0007669"/>
    <property type="project" value="InterPro"/>
</dbReference>
<keyword evidence="7" id="KW-1185">Reference proteome</keyword>
<dbReference type="EMBL" id="FMAO01000020">
    <property type="protein sequence ID" value="SCC13449.1"/>
    <property type="molecule type" value="Genomic_DNA"/>
</dbReference>
<gene>
    <name evidence="6" type="ORF">GA0061074_12017</name>
</gene>